<sequence>MYYKNEKEMIQKIKCKKYAELEEWEKVYLKEYVKEYRRNKRIWHHEISTDFQKMEYKF</sequence>
<dbReference type="STRING" id="930146.SAMN05192533_102285"/>
<dbReference type="Proteomes" id="UP000198553">
    <property type="component" value="Unassembled WGS sequence"/>
</dbReference>
<dbReference type="AlphaFoldDB" id="A0A1H7XMM6"/>
<accession>A0A1H7XMM6</accession>
<dbReference type="RefSeq" id="WP_170843787.1">
    <property type="nucleotide sequence ID" value="NZ_FOBW01000002.1"/>
</dbReference>
<gene>
    <name evidence="1" type="ORF">SAMN05192533_102285</name>
</gene>
<keyword evidence="2" id="KW-1185">Reference proteome</keyword>
<protein>
    <submittedName>
        <fullName evidence="1">Uncharacterized protein</fullName>
    </submittedName>
</protein>
<organism evidence="1 2">
    <name type="scientific">Mesobacillus persicus</name>
    <dbReference type="NCBI Taxonomy" id="930146"/>
    <lineage>
        <taxon>Bacteria</taxon>
        <taxon>Bacillati</taxon>
        <taxon>Bacillota</taxon>
        <taxon>Bacilli</taxon>
        <taxon>Bacillales</taxon>
        <taxon>Bacillaceae</taxon>
        <taxon>Mesobacillus</taxon>
    </lineage>
</organism>
<name>A0A1H7XMM6_9BACI</name>
<evidence type="ECO:0000313" key="2">
    <source>
        <dbReference type="Proteomes" id="UP000198553"/>
    </source>
</evidence>
<evidence type="ECO:0000313" key="1">
    <source>
        <dbReference type="EMBL" id="SEM35182.1"/>
    </source>
</evidence>
<reference evidence="2" key="1">
    <citation type="submission" date="2016-10" db="EMBL/GenBank/DDBJ databases">
        <authorList>
            <person name="Varghese N."/>
            <person name="Submissions S."/>
        </authorList>
    </citation>
    <scope>NUCLEOTIDE SEQUENCE [LARGE SCALE GENOMIC DNA]</scope>
    <source>
        <strain evidence="2">B48,IBRC-M 10115,DSM 25386,CECT 8001</strain>
    </source>
</reference>
<proteinExistence type="predicted"/>
<dbReference type="EMBL" id="FOBW01000002">
    <property type="protein sequence ID" value="SEM35182.1"/>
    <property type="molecule type" value="Genomic_DNA"/>
</dbReference>